<evidence type="ECO:0000256" key="1">
    <source>
        <dbReference type="ARBA" id="ARBA00004141"/>
    </source>
</evidence>
<dbReference type="InterPro" id="IPR003660">
    <property type="entry name" value="HAMP_dom"/>
</dbReference>
<protein>
    <submittedName>
        <fullName evidence="13">Chemotaxis protein</fullName>
    </submittedName>
</protein>
<evidence type="ECO:0000256" key="9">
    <source>
        <dbReference type="SAM" id="Phobius"/>
    </source>
</evidence>
<evidence type="ECO:0000259" key="11">
    <source>
        <dbReference type="PROSITE" id="PS50885"/>
    </source>
</evidence>
<feature type="coiled-coil region" evidence="8">
    <location>
        <begin position="110"/>
        <end position="140"/>
    </location>
</feature>
<dbReference type="RefSeq" id="WP_055064176.1">
    <property type="nucleotide sequence ID" value="NZ_LBGP01000005.1"/>
</dbReference>
<sequence length="665" mass="72947">MKSLLTYYPLYKIVTVLAGLPILIALLLATDYYMGYQERSISAEHDQKTVQLILLYDNLAHNLALERGLTAGVIGAKGQGPQVEALQKQRQESDRHIAALLDFHSALLDARLLEQLKADVKSQLANLKNVREQVDALKLSLSPFTYYSNLNQLAIDNSLIMLSTIDSPSVAKLGSSLISIVIMKERAGQVRGALNGAFASKRSDAAQYTAISGYIESGRYAERSALMTMSDELGSSLNQMKNTSVWQNVLNTQQSYLSQKTSLDNLQGPAPQEWFSAATEQIKLINQLRNSIQAQMIDLSTSQAKQAESNKWSILLLSILIGLALLSSLYFSVRSLKSRVGHLTQGLAQMSAHRDLSQTLKDTGKDEISQISRSVNGLTDSIRRVLQHILNTNEHSTEQLTQIVTSSQQLGRSSQETNAKCSNIAAAMTQLSQSSVEIAQSSERALEETKLMTEKVITCQTQSLTSFRSVEALVEQIEQTQKCMKDLETDAENISKIVDTINGISEQTNLLALNAAIEAARAGEHGRGFAVVSSEVRDLAQRSKLATEHISQLLANISSNTTTAVKNMDKSREATHVTFDSVSTVKTSVAELESVIELVNQHINSIANATTEQSTASDAVDRDVDVLAEIAQNTGSLANTMNGIVSEYQHEMEEIRHQLTEFKLQ</sequence>
<reference evidence="13 14" key="1">
    <citation type="journal article" date="2015" name="Genome Biol. Evol.">
        <title>The Dynamics of Genetic Interactions between Vibrio metoecus and Vibrio cholerae, Two Close Relatives Co-Occurring in the Environment.</title>
        <authorList>
            <person name="Orata F.D."/>
            <person name="Kirchberger P.C."/>
            <person name="Meheust R."/>
            <person name="Barlow E.J."/>
            <person name="Tarr C.L."/>
            <person name="Boucher Y."/>
        </authorList>
    </citation>
    <scope>NUCLEOTIDE SEQUENCE [LARGE SCALE GENOMIC DNA]</scope>
    <source>
        <strain evidence="13 14">YB5B04</strain>
    </source>
</reference>
<evidence type="ECO:0000259" key="10">
    <source>
        <dbReference type="PROSITE" id="PS50111"/>
    </source>
</evidence>
<dbReference type="CDD" id="cd11386">
    <property type="entry name" value="MCP_signal"/>
    <property type="match status" value="1"/>
</dbReference>
<name>A0A0Q0UIL3_VIBMT</name>
<dbReference type="CDD" id="cd06225">
    <property type="entry name" value="HAMP"/>
    <property type="match status" value="1"/>
</dbReference>
<keyword evidence="2 9" id="KW-0812">Transmembrane</keyword>
<evidence type="ECO:0000256" key="3">
    <source>
        <dbReference type="ARBA" id="ARBA00022989"/>
    </source>
</evidence>
<evidence type="ECO:0000256" key="4">
    <source>
        <dbReference type="ARBA" id="ARBA00023136"/>
    </source>
</evidence>
<dbReference type="Pfam" id="PF00015">
    <property type="entry name" value="MCPsignal"/>
    <property type="match status" value="1"/>
</dbReference>
<dbReference type="Gene3D" id="1.10.287.950">
    <property type="entry name" value="Methyl-accepting chemotaxis protein"/>
    <property type="match status" value="1"/>
</dbReference>
<dbReference type="AlphaFoldDB" id="A0A0Q0UIL3"/>
<keyword evidence="3 9" id="KW-1133">Transmembrane helix</keyword>
<keyword evidence="4 9" id="KW-0472">Membrane</keyword>
<comment type="caution">
    <text evidence="13">The sequence shown here is derived from an EMBL/GenBank/DDBJ whole genome shotgun (WGS) entry which is preliminary data.</text>
</comment>
<dbReference type="PANTHER" id="PTHR32089:SF119">
    <property type="entry name" value="METHYL-ACCEPTING CHEMOTAXIS PROTEIN CTPL"/>
    <property type="match status" value="1"/>
</dbReference>
<evidence type="ECO:0000256" key="2">
    <source>
        <dbReference type="ARBA" id="ARBA00022692"/>
    </source>
</evidence>
<gene>
    <name evidence="13" type="ORF">XV92_03445</name>
</gene>
<dbReference type="InterPro" id="IPR013587">
    <property type="entry name" value="Nitrate/nitrite_sensing"/>
</dbReference>
<dbReference type="PROSITE" id="PS50885">
    <property type="entry name" value="HAMP"/>
    <property type="match status" value="1"/>
</dbReference>
<evidence type="ECO:0000256" key="6">
    <source>
        <dbReference type="ARBA" id="ARBA00029447"/>
    </source>
</evidence>
<dbReference type="FunFam" id="1.10.287.950:FF:000001">
    <property type="entry name" value="Methyl-accepting chemotaxis sensory transducer"/>
    <property type="match status" value="1"/>
</dbReference>
<feature type="transmembrane region" description="Helical" evidence="9">
    <location>
        <begin position="312"/>
        <end position="333"/>
    </location>
</feature>
<feature type="domain" description="HAMP" evidence="11">
    <location>
        <begin position="334"/>
        <end position="387"/>
    </location>
</feature>
<dbReference type="InterPro" id="IPR010910">
    <property type="entry name" value="Nitrate/nitrite_sensing_bac"/>
</dbReference>
<evidence type="ECO:0000313" key="14">
    <source>
        <dbReference type="Proteomes" id="UP000050491"/>
    </source>
</evidence>
<dbReference type="GO" id="GO:0006935">
    <property type="term" value="P:chemotaxis"/>
    <property type="evidence" value="ECO:0007669"/>
    <property type="project" value="UniProtKB-ARBA"/>
</dbReference>
<evidence type="ECO:0000259" key="12">
    <source>
        <dbReference type="PROSITE" id="PS50906"/>
    </source>
</evidence>
<dbReference type="PROSITE" id="PS50906">
    <property type="entry name" value="NIT"/>
    <property type="match status" value="1"/>
</dbReference>
<dbReference type="Proteomes" id="UP000050491">
    <property type="component" value="Unassembled WGS sequence"/>
</dbReference>
<dbReference type="PATRIC" id="fig|1481663.12.peg.3198"/>
<dbReference type="GO" id="GO:0007165">
    <property type="term" value="P:signal transduction"/>
    <property type="evidence" value="ECO:0007669"/>
    <property type="project" value="UniProtKB-KW"/>
</dbReference>
<dbReference type="PROSITE" id="PS50111">
    <property type="entry name" value="CHEMOTAXIS_TRANSDUC_2"/>
    <property type="match status" value="1"/>
</dbReference>
<comment type="similarity">
    <text evidence="6">Belongs to the methyl-accepting chemotaxis (MCP) protein family.</text>
</comment>
<organism evidence="13 14">
    <name type="scientific">Vibrio metoecus</name>
    <dbReference type="NCBI Taxonomy" id="1481663"/>
    <lineage>
        <taxon>Bacteria</taxon>
        <taxon>Pseudomonadati</taxon>
        <taxon>Pseudomonadota</taxon>
        <taxon>Gammaproteobacteria</taxon>
        <taxon>Vibrionales</taxon>
        <taxon>Vibrionaceae</taxon>
        <taxon>Vibrio</taxon>
    </lineage>
</organism>
<evidence type="ECO:0000256" key="8">
    <source>
        <dbReference type="SAM" id="Coils"/>
    </source>
</evidence>
<evidence type="ECO:0000256" key="5">
    <source>
        <dbReference type="ARBA" id="ARBA00023224"/>
    </source>
</evidence>
<dbReference type="EMBL" id="LBGP01000005">
    <property type="protein sequence ID" value="KQB03775.1"/>
    <property type="molecule type" value="Genomic_DNA"/>
</dbReference>
<feature type="domain" description="NIT" evidence="12">
    <location>
        <begin position="54"/>
        <end position="303"/>
    </location>
</feature>
<dbReference type="GO" id="GO:0016020">
    <property type="term" value="C:membrane"/>
    <property type="evidence" value="ECO:0007669"/>
    <property type="project" value="UniProtKB-SubCell"/>
</dbReference>
<evidence type="ECO:0000313" key="13">
    <source>
        <dbReference type="EMBL" id="KQB03775.1"/>
    </source>
</evidence>
<dbReference type="InterPro" id="IPR004089">
    <property type="entry name" value="MCPsignal_dom"/>
</dbReference>
<dbReference type="Pfam" id="PF08376">
    <property type="entry name" value="NIT"/>
    <property type="match status" value="1"/>
</dbReference>
<dbReference type="PANTHER" id="PTHR32089">
    <property type="entry name" value="METHYL-ACCEPTING CHEMOTAXIS PROTEIN MCPB"/>
    <property type="match status" value="1"/>
</dbReference>
<proteinExistence type="inferred from homology"/>
<keyword evidence="5 7" id="KW-0807">Transducer</keyword>
<comment type="subcellular location">
    <subcellularLocation>
        <location evidence="1">Membrane</location>
        <topology evidence="1">Multi-pass membrane protein</topology>
    </subcellularLocation>
</comment>
<evidence type="ECO:0000256" key="7">
    <source>
        <dbReference type="PROSITE-ProRule" id="PRU00284"/>
    </source>
</evidence>
<dbReference type="Pfam" id="PF00672">
    <property type="entry name" value="HAMP"/>
    <property type="match status" value="1"/>
</dbReference>
<keyword evidence="8" id="KW-0175">Coiled coil</keyword>
<dbReference type="SMART" id="SM00283">
    <property type="entry name" value="MA"/>
    <property type="match status" value="1"/>
</dbReference>
<dbReference type="SUPFAM" id="SSF58104">
    <property type="entry name" value="Methyl-accepting chemotaxis protein (MCP) signaling domain"/>
    <property type="match status" value="1"/>
</dbReference>
<dbReference type="SMART" id="SM00304">
    <property type="entry name" value="HAMP"/>
    <property type="match status" value="1"/>
</dbReference>
<dbReference type="OrthoDB" id="2489132at2"/>
<feature type="domain" description="Methyl-accepting transducer" evidence="10">
    <location>
        <begin position="392"/>
        <end position="628"/>
    </location>
</feature>
<accession>A0A0Q0UIL3</accession>